<keyword evidence="2" id="KW-1185">Reference proteome</keyword>
<gene>
    <name evidence="1" type="ORF">CY0110_18542</name>
</gene>
<protein>
    <submittedName>
        <fullName evidence="1">Uncharacterized protein</fullName>
    </submittedName>
</protein>
<evidence type="ECO:0000313" key="2">
    <source>
        <dbReference type="Proteomes" id="UP000003781"/>
    </source>
</evidence>
<comment type="caution">
    <text evidence="1">The sequence shown here is derived from an EMBL/GenBank/DDBJ whole genome shotgun (WGS) entry which is preliminary data.</text>
</comment>
<accession>A3IJ40</accession>
<sequence>MAFSSPSVRAVCAAKLSKLGGNPSTSFSVVNFSLKALVASKTWLENLVEISANSS</sequence>
<dbReference type="Proteomes" id="UP000003781">
    <property type="component" value="Unassembled WGS sequence"/>
</dbReference>
<name>A3IJ40_9CHRO</name>
<reference evidence="1 2" key="1">
    <citation type="submission" date="2007-03" db="EMBL/GenBank/DDBJ databases">
        <authorList>
            <person name="Stal L."/>
            <person name="Ferriera S."/>
            <person name="Johnson J."/>
            <person name="Kravitz S."/>
            <person name="Beeson K."/>
            <person name="Sutton G."/>
            <person name="Rogers Y.-H."/>
            <person name="Friedman R."/>
            <person name="Frazier M."/>
            <person name="Venter J.C."/>
        </authorList>
    </citation>
    <scope>NUCLEOTIDE SEQUENCE [LARGE SCALE GENOMIC DNA]</scope>
    <source>
        <strain evidence="1 2">CCY0110</strain>
    </source>
</reference>
<organism evidence="1 2">
    <name type="scientific">Crocosphaera chwakensis CCY0110</name>
    <dbReference type="NCBI Taxonomy" id="391612"/>
    <lineage>
        <taxon>Bacteria</taxon>
        <taxon>Bacillati</taxon>
        <taxon>Cyanobacteriota</taxon>
        <taxon>Cyanophyceae</taxon>
        <taxon>Oscillatoriophycideae</taxon>
        <taxon>Chroococcales</taxon>
        <taxon>Aphanothecaceae</taxon>
        <taxon>Crocosphaera</taxon>
        <taxon>Crocosphaera chwakensis</taxon>
    </lineage>
</organism>
<proteinExistence type="predicted"/>
<evidence type="ECO:0000313" key="1">
    <source>
        <dbReference type="EMBL" id="EAZ93822.1"/>
    </source>
</evidence>
<dbReference type="EMBL" id="AAXW01000002">
    <property type="protein sequence ID" value="EAZ93822.1"/>
    <property type="molecule type" value="Genomic_DNA"/>
</dbReference>
<dbReference type="AlphaFoldDB" id="A3IJ40"/>